<feature type="transmembrane region" description="Helical" evidence="6">
    <location>
        <begin position="65"/>
        <end position="85"/>
    </location>
</feature>
<reference evidence="8 9" key="1">
    <citation type="submission" date="2024-02" db="EMBL/GenBank/DDBJ databases">
        <title>Haloferula sargassicola NBRC 104335.</title>
        <authorList>
            <person name="Ichikawa N."/>
            <person name="Katano-Makiyama Y."/>
            <person name="Hidaka K."/>
        </authorList>
    </citation>
    <scope>NUCLEOTIDE SEQUENCE [LARGE SCALE GENOMIC DNA]</scope>
    <source>
        <strain evidence="8 9">NBRC 104335</strain>
    </source>
</reference>
<dbReference type="InterPro" id="IPR022930">
    <property type="entry name" value="UPF0316"/>
</dbReference>
<evidence type="ECO:0000313" key="8">
    <source>
        <dbReference type="EMBL" id="GAA5482227.1"/>
    </source>
</evidence>
<keyword evidence="9" id="KW-1185">Reference proteome</keyword>
<evidence type="ECO:0000256" key="5">
    <source>
        <dbReference type="SAM" id="MobiDB-lite"/>
    </source>
</evidence>
<evidence type="ECO:0000256" key="1">
    <source>
        <dbReference type="ARBA" id="ARBA00022475"/>
    </source>
</evidence>
<feature type="domain" description="DUF5698" evidence="7">
    <location>
        <begin position="25"/>
        <end position="83"/>
    </location>
</feature>
<accession>A0ABP9UNH8</accession>
<dbReference type="InterPro" id="IPR044035">
    <property type="entry name" value="DUF5698"/>
</dbReference>
<feature type="region of interest" description="Disordered" evidence="5">
    <location>
        <begin position="168"/>
        <end position="187"/>
    </location>
</feature>
<dbReference type="EMBL" id="BAABRI010000007">
    <property type="protein sequence ID" value="GAA5482227.1"/>
    <property type="molecule type" value="Genomic_DNA"/>
</dbReference>
<dbReference type="Proteomes" id="UP001476282">
    <property type="component" value="Unassembled WGS sequence"/>
</dbReference>
<dbReference type="PANTHER" id="PTHR40060:SF1">
    <property type="entry name" value="UPF0316 PROTEIN YEBE"/>
    <property type="match status" value="1"/>
</dbReference>
<keyword evidence="2 6" id="KW-0812">Transmembrane</keyword>
<evidence type="ECO:0000256" key="2">
    <source>
        <dbReference type="ARBA" id="ARBA00022692"/>
    </source>
</evidence>
<keyword evidence="1" id="KW-1003">Cell membrane</keyword>
<keyword evidence="3 6" id="KW-1133">Transmembrane helix</keyword>
<organism evidence="8 9">
    <name type="scientific">Haloferula sargassicola</name>
    <dbReference type="NCBI Taxonomy" id="490096"/>
    <lineage>
        <taxon>Bacteria</taxon>
        <taxon>Pseudomonadati</taxon>
        <taxon>Verrucomicrobiota</taxon>
        <taxon>Verrucomicrobiia</taxon>
        <taxon>Verrucomicrobiales</taxon>
        <taxon>Verrucomicrobiaceae</taxon>
        <taxon>Haloferula</taxon>
    </lineage>
</organism>
<sequence>MEWMQTLGIGLLIMLARMSDVTIGTLRVISVIDGRMKTSFLLGFVEVVIWLSVISLTLTRIEENPWLGLFFALGFSMGNVLGILVERRIPLGNLTLRAVGGDEVRDLAGALHEEGLRTTLLRGEGRTGEKNMLFCFMPKRALSRVMPHLKPLRERIFYTLDYGGTSNQVLMPRTQSPPSRRRSPMRK</sequence>
<dbReference type="Pfam" id="PF18955">
    <property type="entry name" value="DUF5698"/>
    <property type="match status" value="1"/>
</dbReference>
<dbReference type="PANTHER" id="PTHR40060">
    <property type="entry name" value="UPF0316 PROTEIN YEBE"/>
    <property type="match status" value="1"/>
</dbReference>
<evidence type="ECO:0000256" key="6">
    <source>
        <dbReference type="SAM" id="Phobius"/>
    </source>
</evidence>
<feature type="transmembrane region" description="Helical" evidence="6">
    <location>
        <begin position="40"/>
        <end position="59"/>
    </location>
</feature>
<name>A0ABP9UNH8_9BACT</name>
<evidence type="ECO:0000313" key="9">
    <source>
        <dbReference type="Proteomes" id="UP001476282"/>
    </source>
</evidence>
<evidence type="ECO:0000259" key="7">
    <source>
        <dbReference type="Pfam" id="PF18955"/>
    </source>
</evidence>
<feature type="transmembrane region" description="Helical" evidence="6">
    <location>
        <begin position="6"/>
        <end position="28"/>
    </location>
</feature>
<evidence type="ECO:0000256" key="4">
    <source>
        <dbReference type="ARBA" id="ARBA00023136"/>
    </source>
</evidence>
<proteinExistence type="predicted"/>
<comment type="caution">
    <text evidence="8">The sequence shown here is derived from an EMBL/GenBank/DDBJ whole genome shotgun (WGS) entry which is preliminary data.</text>
</comment>
<keyword evidence="4 6" id="KW-0472">Membrane</keyword>
<evidence type="ECO:0000256" key="3">
    <source>
        <dbReference type="ARBA" id="ARBA00022989"/>
    </source>
</evidence>
<protein>
    <recommendedName>
        <fullName evidence="7">DUF5698 domain-containing protein</fullName>
    </recommendedName>
</protein>
<gene>
    <name evidence="8" type="ORF">Hsar01_01444</name>
</gene>